<keyword evidence="3" id="KW-1185">Reference proteome</keyword>
<keyword evidence="1" id="KW-0472">Membrane</keyword>
<dbReference type="OrthoDB" id="342964at2759"/>
<name>A0A1J4MPQ7_9CRYT</name>
<evidence type="ECO:0000313" key="3">
    <source>
        <dbReference type="Proteomes" id="UP000186804"/>
    </source>
</evidence>
<evidence type="ECO:0000313" key="2">
    <source>
        <dbReference type="EMBL" id="OII76168.1"/>
    </source>
</evidence>
<feature type="transmembrane region" description="Helical" evidence="1">
    <location>
        <begin position="244"/>
        <end position="266"/>
    </location>
</feature>
<accession>A0A1J4MPQ7</accession>
<dbReference type="Proteomes" id="UP000186804">
    <property type="component" value="Unassembled WGS sequence"/>
</dbReference>
<dbReference type="SUPFAM" id="SSF103473">
    <property type="entry name" value="MFS general substrate transporter"/>
    <property type="match status" value="1"/>
</dbReference>
<dbReference type="Pfam" id="PF07690">
    <property type="entry name" value="MFS_1"/>
    <property type="match status" value="1"/>
</dbReference>
<dbReference type="VEuPathDB" id="CryptoDB:cand_005660"/>
<keyword evidence="1" id="KW-0812">Transmembrane</keyword>
<feature type="transmembrane region" description="Helical" evidence="1">
    <location>
        <begin position="29"/>
        <end position="49"/>
    </location>
</feature>
<dbReference type="EMBL" id="LRBS01000067">
    <property type="protein sequence ID" value="OII76168.1"/>
    <property type="molecule type" value="Genomic_DNA"/>
</dbReference>
<proteinExistence type="predicted"/>
<comment type="caution">
    <text evidence="2">The sequence shown here is derived from an EMBL/GenBank/DDBJ whole genome shotgun (WGS) entry which is preliminary data.</text>
</comment>
<feature type="transmembrane region" description="Helical" evidence="1">
    <location>
        <begin position="405"/>
        <end position="423"/>
    </location>
</feature>
<dbReference type="InterPro" id="IPR036259">
    <property type="entry name" value="MFS_trans_sf"/>
</dbReference>
<feature type="transmembrane region" description="Helical" evidence="1">
    <location>
        <begin position="477"/>
        <end position="499"/>
    </location>
</feature>
<dbReference type="AlphaFoldDB" id="A0A1J4MPQ7"/>
<dbReference type="GeneID" id="92364751"/>
<protein>
    <recommendedName>
        <fullName evidence="4">Major facilitator superfamily protein</fullName>
    </recommendedName>
</protein>
<feature type="transmembrane region" description="Helical" evidence="1">
    <location>
        <begin position="300"/>
        <end position="323"/>
    </location>
</feature>
<evidence type="ECO:0008006" key="4">
    <source>
        <dbReference type="Google" id="ProtNLM"/>
    </source>
</evidence>
<feature type="transmembrane region" description="Helical" evidence="1">
    <location>
        <begin position="357"/>
        <end position="377"/>
    </location>
</feature>
<feature type="transmembrane region" description="Helical" evidence="1">
    <location>
        <begin position="91"/>
        <end position="115"/>
    </location>
</feature>
<dbReference type="GO" id="GO:0022857">
    <property type="term" value="F:transmembrane transporter activity"/>
    <property type="evidence" value="ECO:0007669"/>
    <property type="project" value="InterPro"/>
</dbReference>
<sequence length="559" mass="66198">MKFSSEILNKKYLGNFSKESDTANFSIKLLLCMNLLQGYSEYFFFLLLILRYSNHKEYGLLNLPILVGVQDIISIITYLFWGFLSDRIDPVFLLMLSFTIWGILSFISISINFPLIFCFNIIINCAYNALLPLVFNIVGSNYNLSATSKLFSMINCYYKSGKFLGITVFIIIFINFKKDIQYLLIYFAFAIPGIFVSLMSGYYIYKIRRQILINELNEEEDNIELYENKNRYIRKIYKNKKFSIEWLIVGFIIFSGVLLKIILVLFNLYDFISFNIIGIQYGFLDKNDYKYQYHFMDNSLYYMFKCIVFIFGSAIGPIIFVYISDLIYKYIYNIHSDYNEIFDIEENYKVKENQIKFGIMIIIGFWFITACLLLWIIEVNFSILNNIVYEKNISININSYIFKDIIWIICFGAITSSISEVILKPTMLVLTNRQYYGIISGIYFYISNFLSNPNIYNIFLFLINYKHEFSIKIFKNIGMNMFPTVFHIPIMSIFNISTFNEIKKLEFPRNILGLRLESMIINLYTIGYYTIIIFIISIIMFSILELYKRIELKSEDFFF</sequence>
<feature type="transmembrane region" description="Helical" evidence="1">
    <location>
        <begin position="520"/>
        <end position="544"/>
    </location>
</feature>
<dbReference type="Gene3D" id="1.20.1250.20">
    <property type="entry name" value="MFS general substrate transporter like domains"/>
    <property type="match status" value="1"/>
</dbReference>
<feature type="transmembrane region" description="Helical" evidence="1">
    <location>
        <begin position="156"/>
        <end position="176"/>
    </location>
</feature>
<organism evidence="2 3">
    <name type="scientific">Cryptosporidium andersoni</name>
    <dbReference type="NCBI Taxonomy" id="117008"/>
    <lineage>
        <taxon>Eukaryota</taxon>
        <taxon>Sar</taxon>
        <taxon>Alveolata</taxon>
        <taxon>Apicomplexa</taxon>
        <taxon>Conoidasida</taxon>
        <taxon>Coccidia</taxon>
        <taxon>Eucoccidiorida</taxon>
        <taxon>Eimeriorina</taxon>
        <taxon>Cryptosporidiidae</taxon>
        <taxon>Cryptosporidium</taxon>
    </lineage>
</organism>
<feature type="transmembrane region" description="Helical" evidence="1">
    <location>
        <begin position="435"/>
        <end position="465"/>
    </location>
</feature>
<feature type="transmembrane region" description="Helical" evidence="1">
    <location>
        <begin position="61"/>
        <end position="84"/>
    </location>
</feature>
<gene>
    <name evidence="2" type="ORF">cand_005660</name>
</gene>
<feature type="transmembrane region" description="Helical" evidence="1">
    <location>
        <begin position="121"/>
        <end position="144"/>
    </location>
</feature>
<evidence type="ECO:0000256" key="1">
    <source>
        <dbReference type="SAM" id="Phobius"/>
    </source>
</evidence>
<feature type="transmembrane region" description="Helical" evidence="1">
    <location>
        <begin position="182"/>
        <end position="205"/>
    </location>
</feature>
<reference evidence="2 3" key="1">
    <citation type="submission" date="2016-10" db="EMBL/GenBank/DDBJ databases">
        <title>Reductive evolution of mitochondrial metabolism and differential evolution of invasion-related proteins in Cryptosporidium.</title>
        <authorList>
            <person name="Liu S."/>
            <person name="Roellig D.M."/>
            <person name="Guo Y."/>
            <person name="Li N."/>
            <person name="Frace M.A."/>
            <person name="Tang K."/>
            <person name="Zhang L."/>
            <person name="Feng Y."/>
            <person name="Xiao L."/>
        </authorList>
    </citation>
    <scope>NUCLEOTIDE SEQUENCE [LARGE SCALE GENOMIC DNA]</scope>
    <source>
        <strain evidence="2">30847</strain>
    </source>
</reference>
<dbReference type="RefSeq" id="XP_067068014.1">
    <property type="nucleotide sequence ID" value="XM_067210807.1"/>
</dbReference>
<keyword evidence="1" id="KW-1133">Transmembrane helix</keyword>
<dbReference type="InterPro" id="IPR011701">
    <property type="entry name" value="MFS"/>
</dbReference>